<keyword evidence="2 7" id="KW-0158">Chromosome</keyword>
<evidence type="ECO:0000256" key="3">
    <source>
        <dbReference type="ARBA" id="ARBA00022838"/>
    </source>
</evidence>
<evidence type="ECO:0000256" key="7">
    <source>
        <dbReference type="RuleBase" id="RU362143"/>
    </source>
</evidence>
<protein>
    <recommendedName>
        <fullName evidence="7">Spindle pole body component KRE28</fullName>
    </recommendedName>
</protein>
<keyword evidence="9" id="KW-1185">Reference proteome</keyword>
<comment type="subcellular location">
    <subcellularLocation>
        <location evidence="7">Nucleus</location>
    </subcellularLocation>
    <subcellularLocation>
        <location evidence="7">Chromosome</location>
        <location evidence="7">Centromere</location>
        <location evidence="7">Kinetochore</location>
    </subcellularLocation>
</comment>
<dbReference type="EMBL" id="CP058604">
    <property type="protein sequence ID" value="QLG70097.1"/>
    <property type="molecule type" value="Genomic_DNA"/>
</dbReference>
<proteinExistence type="inferred from homology"/>
<dbReference type="InterPro" id="IPR031361">
    <property type="entry name" value="Kre28"/>
</dbReference>
<evidence type="ECO:0000313" key="9">
    <source>
        <dbReference type="Proteomes" id="UP000509704"/>
    </source>
</evidence>
<keyword evidence="4 7" id="KW-0175">Coiled coil</keyword>
<evidence type="ECO:0000256" key="2">
    <source>
        <dbReference type="ARBA" id="ARBA00022454"/>
    </source>
</evidence>
<dbReference type="Proteomes" id="UP000509704">
    <property type="component" value="Chromosome 1"/>
</dbReference>
<accession>A0A7H9AVD6</accession>
<organism evidence="8 9">
    <name type="scientific">Zygotorulaspora mrakii</name>
    <name type="common">Zygosaccharomyces mrakii</name>
    <dbReference type="NCBI Taxonomy" id="42260"/>
    <lineage>
        <taxon>Eukaryota</taxon>
        <taxon>Fungi</taxon>
        <taxon>Dikarya</taxon>
        <taxon>Ascomycota</taxon>
        <taxon>Saccharomycotina</taxon>
        <taxon>Saccharomycetes</taxon>
        <taxon>Saccharomycetales</taxon>
        <taxon>Saccharomycetaceae</taxon>
        <taxon>Zygotorulaspora</taxon>
    </lineage>
</organism>
<dbReference type="OrthoDB" id="4065660at2759"/>
<feature type="coiled-coil region" evidence="7">
    <location>
        <begin position="174"/>
        <end position="268"/>
    </location>
</feature>
<evidence type="ECO:0000256" key="4">
    <source>
        <dbReference type="ARBA" id="ARBA00023054"/>
    </source>
</evidence>
<dbReference type="GO" id="GO:0000776">
    <property type="term" value="C:kinetochore"/>
    <property type="evidence" value="ECO:0007669"/>
    <property type="project" value="UniProtKB-KW"/>
</dbReference>
<dbReference type="AlphaFoldDB" id="A0A7H9AVD6"/>
<name>A0A7H9AVD6_ZYGMR</name>
<keyword evidence="3 7" id="KW-0995">Kinetochore</keyword>
<gene>
    <name evidence="7" type="primary">KRE28</name>
    <name evidence="8" type="ORF">HG535_0A00370</name>
</gene>
<feature type="coiled-coil region" evidence="7">
    <location>
        <begin position="31"/>
        <end position="58"/>
    </location>
</feature>
<dbReference type="Pfam" id="PF17097">
    <property type="entry name" value="Kre28"/>
    <property type="match status" value="1"/>
</dbReference>
<evidence type="ECO:0000256" key="1">
    <source>
        <dbReference type="ARBA" id="ARBA00006965"/>
    </source>
</evidence>
<dbReference type="GO" id="GO:0005634">
    <property type="term" value="C:nucleus"/>
    <property type="evidence" value="ECO:0007669"/>
    <property type="project" value="UniProtKB-SubCell"/>
</dbReference>
<sequence>MTISGVCEFILILIRDIQRSVTKGIMSFESLHDYKTEIGNLENEIAKVSDEVLIAQERRFSDAVNEITQSVVTMSRESELIRILDNSDENLSQIERQIVDFGEIDKKIDAFNQLVDLLRVTYLEQETLDFFLRYTISSSELLHLDSIHDDKYVKLEEEVSNLKDTELRKHHVKIEETKLKIAVAGDNLAKTEDKVNEILLETTEVLDSCDQMMEELEKLREEYKIRNDRRENSDHDPLMETYHQWGQLKKTQGEYNILNDQLSEWEKVKKTYDFIGNMKRSNSSISDTDPRLVELGSTLESLIKIWEAKFLPAKGWQNLEVYPQTRKFQFDVSAIFTVVITLDDFSLIEDMKVYRKEEDIMRNDKNIENKLKKDHLGAKDIFNVMVHIINNLK</sequence>
<evidence type="ECO:0000256" key="5">
    <source>
        <dbReference type="ARBA" id="ARBA00023242"/>
    </source>
</evidence>
<comment type="similarity">
    <text evidence="1 7">Belongs to the KRE28 family.</text>
</comment>
<evidence type="ECO:0000313" key="8">
    <source>
        <dbReference type="EMBL" id="QLG70097.1"/>
    </source>
</evidence>
<reference evidence="8 9" key="1">
    <citation type="submission" date="2020-07" db="EMBL/GenBank/DDBJ databases">
        <title>The yeast mating-type switching endonuclease HO is a domesticated member of an unorthodox homing genetic element family.</title>
        <authorList>
            <person name="Coughlan A.Y."/>
            <person name="Lombardi L."/>
            <person name="Braun-Galleani S."/>
            <person name="Martos A.R."/>
            <person name="Galeote V."/>
            <person name="Bigey F."/>
            <person name="Dequin S."/>
            <person name="Byrne K.P."/>
            <person name="Wolfe K.H."/>
        </authorList>
    </citation>
    <scope>NUCLEOTIDE SEQUENCE [LARGE SCALE GENOMIC DNA]</scope>
    <source>
        <strain evidence="8 9">NRRL Y-6702</strain>
    </source>
</reference>
<comment type="function">
    <text evidence="7">Acts as a component of the outer kinetochore KNL1 complex that facilitates microtubule-kinetochore interactions and the spindle assembly checkpoint. Kinetochores, consisting of a centromere-associated inner segment and a microtubule-contacting outer segment, play a crucial role in chromosome segregation by mediating the physical connection between centromeric DNA and spindle microtubules. The outer kinetochore is made up of the ten-subunit KMN network, comprising the MIS12, NDC80 and KNL1 complexes, and auxiliary microtubule-associated components; together they connect the outer kinetochore with the inner kinetochore, bind microtubules, and mediate interactions with mitotic checkpoint proteins that delay anaphase until chromosomes are bioriented on the spindle.</text>
</comment>
<keyword evidence="5 7" id="KW-0539">Nucleus</keyword>
<evidence type="ECO:0000256" key="6">
    <source>
        <dbReference type="ARBA" id="ARBA00023328"/>
    </source>
</evidence>
<keyword evidence="6 7" id="KW-0137">Centromere</keyword>